<feature type="transmembrane region" description="Helical" evidence="2">
    <location>
        <begin position="81"/>
        <end position="105"/>
    </location>
</feature>
<feature type="compositionally biased region" description="Polar residues" evidence="1">
    <location>
        <begin position="47"/>
        <end position="59"/>
    </location>
</feature>
<feature type="domain" description="PhoD-like phosphatase metallophosphatase" evidence="3">
    <location>
        <begin position="426"/>
        <end position="531"/>
    </location>
</feature>
<evidence type="ECO:0000256" key="2">
    <source>
        <dbReference type="SAM" id="Phobius"/>
    </source>
</evidence>
<dbReference type="Gramene" id="Mp3g03860.1">
    <property type="protein sequence ID" value="Mp3g03860.1.cds"/>
    <property type="gene ID" value="Mp3g03860"/>
</dbReference>
<dbReference type="InterPro" id="IPR038607">
    <property type="entry name" value="PhoD-like_sf"/>
</dbReference>
<feature type="compositionally biased region" description="Basic and acidic residues" evidence="1">
    <location>
        <begin position="26"/>
        <end position="41"/>
    </location>
</feature>
<dbReference type="PANTHER" id="PTHR33987">
    <property type="entry name" value="CALCINEURIN-LIKE METALLO-PHOSPHOESTERASE SUPERFAMILY PROTEIN"/>
    <property type="match status" value="1"/>
</dbReference>
<gene>
    <name evidence="4" type="ORF">MARPO_0022s0145</name>
</gene>
<keyword evidence="2" id="KW-0472">Membrane</keyword>
<protein>
    <recommendedName>
        <fullName evidence="3">PhoD-like phosphatase metallophosphatase domain-containing protein</fullName>
    </recommendedName>
</protein>
<dbReference type="EMBL" id="KZ772694">
    <property type="protein sequence ID" value="PTQ44055.1"/>
    <property type="molecule type" value="Genomic_DNA"/>
</dbReference>
<dbReference type="Pfam" id="PF09423">
    <property type="entry name" value="PhoD"/>
    <property type="match status" value="1"/>
</dbReference>
<dbReference type="InterPro" id="IPR018946">
    <property type="entry name" value="PhoD-like_MPP"/>
</dbReference>
<dbReference type="InterPro" id="IPR029052">
    <property type="entry name" value="Metallo-depent_PP-like"/>
</dbReference>
<dbReference type="OMA" id="IEWKHTL"/>
<accession>A0A2R6XD78</accession>
<keyword evidence="2" id="KW-1133">Transmembrane helix</keyword>
<dbReference type="Proteomes" id="UP000244005">
    <property type="component" value="Unassembled WGS sequence"/>
</dbReference>
<evidence type="ECO:0000313" key="5">
    <source>
        <dbReference type="Proteomes" id="UP000244005"/>
    </source>
</evidence>
<evidence type="ECO:0000259" key="3">
    <source>
        <dbReference type="Pfam" id="PF09423"/>
    </source>
</evidence>
<dbReference type="OrthoDB" id="10266805at2759"/>
<reference evidence="5" key="1">
    <citation type="journal article" date="2017" name="Cell">
        <title>Insights into land plant evolution garnered from the Marchantia polymorpha genome.</title>
        <authorList>
            <person name="Bowman J.L."/>
            <person name="Kohchi T."/>
            <person name="Yamato K.T."/>
            <person name="Jenkins J."/>
            <person name="Shu S."/>
            <person name="Ishizaki K."/>
            <person name="Yamaoka S."/>
            <person name="Nishihama R."/>
            <person name="Nakamura Y."/>
            <person name="Berger F."/>
            <person name="Adam C."/>
            <person name="Aki S.S."/>
            <person name="Althoff F."/>
            <person name="Araki T."/>
            <person name="Arteaga-Vazquez M.A."/>
            <person name="Balasubrmanian S."/>
            <person name="Barry K."/>
            <person name="Bauer D."/>
            <person name="Boehm C.R."/>
            <person name="Briginshaw L."/>
            <person name="Caballero-Perez J."/>
            <person name="Catarino B."/>
            <person name="Chen F."/>
            <person name="Chiyoda S."/>
            <person name="Chovatia M."/>
            <person name="Davies K.M."/>
            <person name="Delmans M."/>
            <person name="Demura T."/>
            <person name="Dierschke T."/>
            <person name="Dolan L."/>
            <person name="Dorantes-Acosta A.E."/>
            <person name="Eklund D.M."/>
            <person name="Florent S.N."/>
            <person name="Flores-Sandoval E."/>
            <person name="Fujiyama A."/>
            <person name="Fukuzawa H."/>
            <person name="Galik B."/>
            <person name="Grimanelli D."/>
            <person name="Grimwood J."/>
            <person name="Grossniklaus U."/>
            <person name="Hamada T."/>
            <person name="Haseloff J."/>
            <person name="Hetherington A.J."/>
            <person name="Higo A."/>
            <person name="Hirakawa Y."/>
            <person name="Hundley H.N."/>
            <person name="Ikeda Y."/>
            <person name="Inoue K."/>
            <person name="Inoue S.I."/>
            <person name="Ishida S."/>
            <person name="Jia Q."/>
            <person name="Kakita M."/>
            <person name="Kanazawa T."/>
            <person name="Kawai Y."/>
            <person name="Kawashima T."/>
            <person name="Kennedy M."/>
            <person name="Kinose K."/>
            <person name="Kinoshita T."/>
            <person name="Kohara Y."/>
            <person name="Koide E."/>
            <person name="Komatsu K."/>
            <person name="Kopischke S."/>
            <person name="Kubo M."/>
            <person name="Kyozuka J."/>
            <person name="Lagercrantz U."/>
            <person name="Lin S.S."/>
            <person name="Lindquist E."/>
            <person name="Lipzen A.M."/>
            <person name="Lu C.W."/>
            <person name="De Luna E."/>
            <person name="Martienssen R.A."/>
            <person name="Minamino N."/>
            <person name="Mizutani M."/>
            <person name="Mizutani M."/>
            <person name="Mochizuki N."/>
            <person name="Monte I."/>
            <person name="Mosher R."/>
            <person name="Nagasaki H."/>
            <person name="Nakagami H."/>
            <person name="Naramoto S."/>
            <person name="Nishitani K."/>
            <person name="Ohtani M."/>
            <person name="Okamoto T."/>
            <person name="Okumura M."/>
            <person name="Phillips J."/>
            <person name="Pollak B."/>
            <person name="Reinders A."/>
            <person name="Rovekamp M."/>
            <person name="Sano R."/>
            <person name="Sawa S."/>
            <person name="Schmid M.W."/>
            <person name="Shirakawa M."/>
            <person name="Solano R."/>
            <person name="Spunde A."/>
            <person name="Suetsugu N."/>
            <person name="Sugano S."/>
            <person name="Sugiyama A."/>
            <person name="Sun R."/>
            <person name="Suzuki Y."/>
            <person name="Takenaka M."/>
            <person name="Takezawa D."/>
            <person name="Tomogane H."/>
            <person name="Tsuzuki M."/>
            <person name="Ueda T."/>
            <person name="Umeda M."/>
            <person name="Ward J.M."/>
            <person name="Watanabe Y."/>
            <person name="Yazaki K."/>
            <person name="Yokoyama R."/>
            <person name="Yoshitake Y."/>
            <person name="Yotsui I."/>
            <person name="Zachgo S."/>
            <person name="Schmutz J."/>
        </authorList>
    </citation>
    <scope>NUCLEOTIDE SEQUENCE [LARGE SCALE GENOMIC DNA]</scope>
    <source>
        <strain evidence="5">Tak-1</strain>
    </source>
</reference>
<proteinExistence type="predicted"/>
<keyword evidence="5" id="KW-1185">Reference proteome</keyword>
<sequence length="621" mass="69785">MDRRRQGAVDQMELLGVEMSASVSSVDRDRGRQPLDRRKQGVLDPESNVQLLSGESSDSGIGHFDPVHGPRRRGSRHKVGWRLACLMLLGFISVTSTILSIVSIITLERDRVLYPPAVRERMVSKIAFGSCTAYDYSPQPVWVHGVIPSEPDAWIWLGDMAYMDEPRVNCAALPSHPHCNCTSDWLHQAPYSCMAGDVDHALSRMQAQLSNPDYAQFLAYMCPGHRAKGLHPPTGTDPTICPRPIFGTYDDHDYSWDNGNKRLPRKDDVKQIFLDAIGESSTSPRRNRGRGIEWKYTLNKGHPNKEVDVFLLDERYNRDTLPCHIRRTYCEQVLSSYPHHPRRAWCNDFLHGGELGKGSCCIKDDHIYYGWCMQESNKKKSLYKEACDPRSHQFGTRSLIVDSKGNLVEATGSELLDGRDESSFCDVLGREQRLWLEESITKSTAPLKLVVSSSVLLGDLQPQMCDWNNEGTSSTCMCSGDDWECYKPAQLQLLHLLSTAPGCVVVLTGDYHYSDIRVLKPKQQVYSKYYEDVQLSYPLFQVMASGLTTSTGANFSCDDSRRDTTGMREGGPCSFVRGPSFGMIEVNWKEADPVIRLQVRDGKTGLVRLESNLTMSSCSQA</sequence>
<feature type="region of interest" description="Disordered" evidence="1">
    <location>
        <begin position="20"/>
        <end position="74"/>
    </location>
</feature>
<name>A0A2R6XD78_MARPO</name>
<evidence type="ECO:0000256" key="1">
    <source>
        <dbReference type="SAM" id="MobiDB-lite"/>
    </source>
</evidence>
<dbReference type="PANTHER" id="PTHR33987:SF2">
    <property type="entry name" value="ALKALINE PHOSPHATASE D"/>
    <property type="match status" value="1"/>
</dbReference>
<dbReference type="AlphaFoldDB" id="A0A2R6XD78"/>
<dbReference type="SUPFAM" id="SSF56300">
    <property type="entry name" value="Metallo-dependent phosphatases"/>
    <property type="match status" value="1"/>
</dbReference>
<organism evidence="4 5">
    <name type="scientific">Marchantia polymorpha</name>
    <name type="common">Common liverwort</name>
    <name type="synonym">Marchantia aquatica</name>
    <dbReference type="NCBI Taxonomy" id="3197"/>
    <lineage>
        <taxon>Eukaryota</taxon>
        <taxon>Viridiplantae</taxon>
        <taxon>Streptophyta</taxon>
        <taxon>Embryophyta</taxon>
        <taxon>Marchantiophyta</taxon>
        <taxon>Marchantiopsida</taxon>
        <taxon>Marchantiidae</taxon>
        <taxon>Marchantiales</taxon>
        <taxon>Marchantiaceae</taxon>
        <taxon>Marchantia</taxon>
    </lineage>
</organism>
<keyword evidence="2" id="KW-0812">Transmembrane</keyword>
<dbReference type="Gene3D" id="3.60.21.70">
    <property type="entry name" value="PhoD-like phosphatase"/>
    <property type="match status" value="1"/>
</dbReference>
<evidence type="ECO:0000313" key="4">
    <source>
        <dbReference type="EMBL" id="PTQ44055.1"/>
    </source>
</evidence>